<evidence type="ECO:0000256" key="1">
    <source>
        <dbReference type="SAM" id="MobiDB-lite"/>
    </source>
</evidence>
<reference evidence="2" key="2">
    <citation type="submission" date="2017-06" db="EMBL/GenBank/DDBJ databases">
        <title>WGS assembly of Brachypodium distachyon.</title>
        <authorList>
            <consortium name="The International Brachypodium Initiative"/>
            <person name="Lucas S."/>
            <person name="Harmon-Smith M."/>
            <person name="Lail K."/>
            <person name="Tice H."/>
            <person name="Grimwood J."/>
            <person name="Bruce D."/>
            <person name="Barry K."/>
            <person name="Shu S."/>
            <person name="Lindquist E."/>
            <person name="Wang M."/>
            <person name="Pitluck S."/>
            <person name="Vogel J.P."/>
            <person name="Garvin D.F."/>
            <person name="Mockler T.C."/>
            <person name="Schmutz J."/>
            <person name="Rokhsar D."/>
            <person name="Bevan M.W."/>
        </authorList>
    </citation>
    <scope>NUCLEOTIDE SEQUENCE</scope>
    <source>
        <strain evidence="2">Bd21</strain>
    </source>
</reference>
<sequence>TPPPPVSKEEKRPRKRSRYLSPPYNSLLEVDDGDIISPASHEEESTNVATADLLGALLQCAADASSSSSSPVPAHVLLPFLGLYRASLLPKIDDTHQPALPAVAAAARGILNPNTCRAMAIADGSASTNICCIGPPANATAAAQAPSKKNKKKVSFAADDDSNNTATPDKKKRKRRRNSSSFGQQQHFRSPAALVLDFTQDTAVHLPSKEELLSTFRGFGFVVESHTSVSTDDRSARVVFATSAEAKAAYSCAHTLGAIPRLECLPPISLGSPSTSSPAPKPLPLTVMRKNLEKMIASLTCSPSFIKDGAHHLHLAGEMQRLLARVDNKLSAGPSATTAHHH</sequence>
<dbReference type="Proteomes" id="UP000008810">
    <property type="component" value="Chromosome 2"/>
</dbReference>
<dbReference type="PANTHER" id="PTHR35491:SF9">
    <property type="entry name" value="RRM DOMAIN-CONTAINING PROTEIN"/>
    <property type="match status" value="1"/>
</dbReference>
<evidence type="ECO:0000313" key="2">
    <source>
        <dbReference type="EMBL" id="KQK08177.1"/>
    </source>
</evidence>
<proteinExistence type="predicted"/>
<dbReference type="PANTHER" id="PTHR35491">
    <property type="entry name" value="OS12G0638500-LIKE PROTEIN"/>
    <property type="match status" value="1"/>
</dbReference>
<dbReference type="InParanoid" id="A0A0Q3KB77"/>
<dbReference type="AlphaFoldDB" id="A0A0Q3KB77"/>
<feature type="region of interest" description="Disordered" evidence="1">
    <location>
        <begin position="143"/>
        <end position="186"/>
    </location>
</feature>
<feature type="non-terminal residue" evidence="2">
    <location>
        <position position="1"/>
    </location>
</feature>
<dbReference type="STRING" id="15368.A0A0Q3KB77"/>
<keyword evidence="4" id="KW-1185">Reference proteome</keyword>
<evidence type="ECO:0000313" key="3">
    <source>
        <dbReference type="EnsemblPlants" id="KQK08177"/>
    </source>
</evidence>
<protein>
    <submittedName>
        <fullName evidence="2 3">Uncharacterized protein</fullName>
    </submittedName>
</protein>
<dbReference type="Gramene" id="KQK08177">
    <property type="protein sequence ID" value="KQK08177"/>
    <property type="gene ID" value="BRADI_2g40130v3"/>
</dbReference>
<dbReference type="EnsemblPlants" id="KQK08177">
    <property type="protein sequence ID" value="KQK08177"/>
    <property type="gene ID" value="BRADI_2g40130v3"/>
</dbReference>
<gene>
    <name evidence="2" type="ORF">BRADI_2g40130v3</name>
</gene>
<reference evidence="2 3" key="1">
    <citation type="journal article" date="2010" name="Nature">
        <title>Genome sequencing and analysis of the model grass Brachypodium distachyon.</title>
        <authorList>
            <consortium name="International Brachypodium Initiative"/>
        </authorList>
    </citation>
    <scope>NUCLEOTIDE SEQUENCE [LARGE SCALE GENOMIC DNA]</scope>
    <source>
        <strain evidence="2 3">Bd21</strain>
    </source>
</reference>
<dbReference type="EMBL" id="CM000881">
    <property type="protein sequence ID" value="KQK08177.1"/>
    <property type="molecule type" value="Genomic_DNA"/>
</dbReference>
<dbReference type="OrthoDB" id="62853at2759"/>
<evidence type="ECO:0000313" key="4">
    <source>
        <dbReference type="Proteomes" id="UP000008810"/>
    </source>
</evidence>
<reference evidence="3" key="3">
    <citation type="submission" date="2018-08" db="UniProtKB">
        <authorList>
            <consortium name="EnsemblPlants"/>
        </authorList>
    </citation>
    <scope>IDENTIFICATION</scope>
    <source>
        <strain evidence="3">cv. Bd21</strain>
    </source>
</reference>
<accession>A0A0Q3KB77</accession>
<name>A0A0Q3KB77_BRADI</name>
<organism evidence="2">
    <name type="scientific">Brachypodium distachyon</name>
    <name type="common">Purple false brome</name>
    <name type="synonym">Trachynia distachya</name>
    <dbReference type="NCBI Taxonomy" id="15368"/>
    <lineage>
        <taxon>Eukaryota</taxon>
        <taxon>Viridiplantae</taxon>
        <taxon>Streptophyta</taxon>
        <taxon>Embryophyta</taxon>
        <taxon>Tracheophyta</taxon>
        <taxon>Spermatophyta</taxon>
        <taxon>Magnoliopsida</taxon>
        <taxon>Liliopsida</taxon>
        <taxon>Poales</taxon>
        <taxon>Poaceae</taxon>
        <taxon>BOP clade</taxon>
        <taxon>Pooideae</taxon>
        <taxon>Stipodae</taxon>
        <taxon>Brachypodieae</taxon>
        <taxon>Brachypodium</taxon>
    </lineage>
</organism>
<dbReference type="ExpressionAtlas" id="A0A0Q3KB77">
    <property type="expression patterns" value="baseline"/>
</dbReference>
<feature type="region of interest" description="Disordered" evidence="1">
    <location>
        <begin position="1"/>
        <end position="25"/>
    </location>
</feature>